<keyword evidence="1" id="KW-0645">Protease</keyword>
<evidence type="ECO:0000259" key="5">
    <source>
        <dbReference type="Pfam" id="PF00413"/>
    </source>
</evidence>
<dbReference type="SUPFAM" id="SSF55486">
    <property type="entry name" value="Metalloproteases ('zincins'), catalytic domain"/>
    <property type="match status" value="1"/>
</dbReference>
<dbReference type="Proteomes" id="UP000029387">
    <property type="component" value="Unassembled WGS sequence"/>
</dbReference>
<comment type="caution">
    <text evidence="6">The sequence shown here is derived from an EMBL/GenBank/DDBJ whole genome shotgun (WGS) entry which is preliminary data.</text>
</comment>
<keyword evidence="2" id="KW-0479">Metal-binding</keyword>
<accession>A0A087RZB0</accession>
<proteinExistence type="predicted"/>
<dbReference type="GO" id="GO:0008270">
    <property type="term" value="F:zinc ion binding"/>
    <property type="evidence" value="ECO:0007669"/>
    <property type="project" value="InterPro"/>
</dbReference>
<protein>
    <submittedName>
        <fullName evidence="6">Peptidase M10A protein</fullName>
    </submittedName>
</protein>
<gene>
    <name evidence="6" type="ORF">AAA799P11_00935</name>
</gene>
<evidence type="ECO:0000256" key="1">
    <source>
        <dbReference type="ARBA" id="ARBA00022670"/>
    </source>
</evidence>
<dbReference type="PRINTS" id="PR00138">
    <property type="entry name" value="MATRIXIN"/>
</dbReference>
<dbReference type="Gene3D" id="3.40.390.10">
    <property type="entry name" value="Collagenase (Catalytic Domain)"/>
    <property type="match status" value="1"/>
</dbReference>
<sequence length="247" mass="27965">MQPMQHLEFADYNDHIAGIDFLEEPQTIYKDELRSGYFIQNLRGDTIDTWISWNVVGDDLFHVHLQDSPEVTDRLQQAVVDVIMSDDSFLIDDSEQHKGPKGTVSRYYLGWQGALNSIDANTERDIPKNLHFHVTDKCEGNVIIYLKNYASADGFSGFTNSIVDESNNQILKSTITIYDVDSLSAEGFKTILRHELGHSFGLAHSTAQEDLMHPVILTNYPYISDCTLDGIIHLYDNNDESSVVCDK</sequence>
<keyword evidence="7" id="KW-1185">Reference proteome</keyword>
<dbReference type="EMBL" id="JOSZ01000013">
    <property type="protein sequence ID" value="KFM18814.1"/>
    <property type="molecule type" value="Genomic_DNA"/>
</dbReference>
<evidence type="ECO:0000313" key="7">
    <source>
        <dbReference type="Proteomes" id="UP000029387"/>
    </source>
</evidence>
<organism evidence="6 7">
    <name type="scientific">Marine Group I thaumarchaeote SCGC AAA799-P11</name>
    <dbReference type="NCBI Taxonomy" id="1502295"/>
    <lineage>
        <taxon>Archaea</taxon>
        <taxon>Nitrososphaerota</taxon>
        <taxon>Marine Group I</taxon>
    </lineage>
</organism>
<keyword evidence="3" id="KW-0378">Hydrolase</keyword>
<feature type="domain" description="Peptidase M10 metallopeptidase" evidence="5">
    <location>
        <begin position="187"/>
        <end position="217"/>
    </location>
</feature>
<dbReference type="InterPro" id="IPR001818">
    <property type="entry name" value="Pept_M10_metallopeptidase"/>
</dbReference>
<reference evidence="6 7" key="1">
    <citation type="submission" date="2014-06" db="EMBL/GenBank/DDBJ databases">
        <authorList>
            <person name="Ngugi D.K."/>
            <person name="Blom J."/>
            <person name="Alam I."/>
            <person name="Rashid M."/>
            <person name="Baalawi W."/>
            <person name="Zhang G."/>
            <person name="Hikmawan T."/>
            <person name="Guan Y."/>
            <person name="Antunes A."/>
            <person name="Siam R."/>
            <person name="El-Dorry H."/>
            <person name="Bajic V."/>
            <person name="Stingl U."/>
        </authorList>
    </citation>
    <scope>NUCLEOTIDE SEQUENCE [LARGE SCALE GENOMIC DNA]</scope>
    <source>
        <strain evidence="6">SCGC AAA799-P11</strain>
    </source>
</reference>
<dbReference type="AlphaFoldDB" id="A0A087RZB0"/>
<dbReference type="GO" id="GO:0031012">
    <property type="term" value="C:extracellular matrix"/>
    <property type="evidence" value="ECO:0007669"/>
    <property type="project" value="InterPro"/>
</dbReference>
<dbReference type="Pfam" id="PF00413">
    <property type="entry name" value="Peptidase_M10"/>
    <property type="match status" value="1"/>
</dbReference>
<evidence type="ECO:0000256" key="3">
    <source>
        <dbReference type="ARBA" id="ARBA00022801"/>
    </source>
</evidence>
<dbReference type="GO" id="GO:0004222">
    <property type="term" value="F:metalloendopeptidase activity"/>
    <property type="evidence" value="ECO:0007669"/>
    <property type="project" value="InterPro"/>
</dbReference>
<evidence type="ECO:0000313" key="6">
    <source>
        <dbReference type="EMBL" id="KFM18814.1"/>
    </source>
</evidence>
<dbReference type="GO" id="GO:0006508">
    <property type="term" value="P:proteolysis"/>
    <property type="evidence" value="ECO:0007669"/>
    <property type="project" value="UniProtKB-KW"/>
</dbReference>
<name>A0A087RZB0_9ARCH</name>
<keyword evidence="4" id="KW-0862">Zinc</keyword>
<dbReference type="InterPro" id="IPR024079">
    <property type="entry name" value="MetalloPept_cat_dom_sf"/>
</dbReference>
<dbReference type="InterPro" id="IPR021190">
    <property type="entry name" value="Pept_M10A"/>
</dbReference>
<evidence type="ECO:0000256" key="2">
    <source>
        <dbReference type="ARBA" id="ARBA00022723"/>
    </source>
</evidence>
<evidence type="ECO:0000256" key="4">
    <source>
        <dbReference type="ARBA" id="ARBA00022833"/>
    </source>
</evidence>